<comment type="similarity">
    <text evidence="3">Belongs to the DIF1/spd1 family.</text>
</comment>
<evidence type="ECO:0000256" key="4">
    <source>
        <dbReference type="ARBA" id="ARBA00022490"/>
    </source>
</evidence>
<evidence type="ECO:0000256" key="2">
    <source>
        <dbReference type="ARBA" id="ARBA00004496"/>
    </source>
</evidence>
<evidence type="ECO:0000256" key="3">
    <source>
        <dbReference type="ARBA" id="ARBA00005459"/>
    </source>
</evidence>
<comment type="caution">
    <text evidence="6">The sequence shown here is derived from an EMBL/GenBank/DDBJ whole genome shotgun (WGS) entry which is preliminary data.</text>
</comment>
<name>A0A507QRS3_MONPU</name>
<dbReference type="PANTHER" id="PTHR28081:SF1">
    <property type="entry name" value="DAMAGE-REGULATED IMPORT FACILITATOR 1"/>
    <property type="match status" value="1"/>
</dbReference>
<proteinExistence type="inferred from homology"/>
<dbReference type="Pfam" id="PF08591">
    <property type="entry name" value="RNR_inhib"/>
    <property type="match status" value="1"/>
</dbReference>
<organism evidence="6 7">
    <name type="scientific">Monascus purpureus</name>
    <name type="common">Red mold</name>
    <name type="synonym">Monascus anka</name>
    <dbReference type="NCBI Taxonomy" id="5098"/>
    <lineage>
        <taxon>Eukaryota</taxon>
        <taxon>Fungi</taxon>
        <taxon>Dikarya</taxon>
        <taxon>Ascomycota</taxon>
        <taxon>Pezizomycotina</taxon>
        <taxon>Eurotiomycetes</taxon>
        <taxon>Eurotiomycetidae</taxon>
        <taxon>Eurotiales</taxon>
        <taxon>Aspergillaceae</taxon>
        <taxon>Monascus</taxon>
    </lineage>
</organism>
<keyword evidence="7" id="KW-1185">Reference proteome</keyword>
<dbReference type="GO" id="GO:0005634">
    <property type="term" value="C:nucleus"/>
    <property type="evidence" value="ECO:0007669"/>
    <property type="project" value="UniProtKB-SubCell"/>
</dbReference>
<dbReference type="Proteomes" id="UP000319663">
    <property type="component" value="Unassembled WGS sequence"/>
</dbReference>
<dbReference type="AlphaFoldDB" id="A0A507QRS3"/>
<reference evidence="6 7" key="1">
    <citation type="submission" date="2019-06" db="EMBL/GenBank/DDBJ databases">
        <title>Wine fermentation using esterase from Monascus purpureus.</title>
        <authorList>
            <person name="Geng C."/>
            <person name="Zhang Y."/>
        </authorList>
    </citation>
    <scope>NUCLEOTIDE SEQUENCE [LARGE SCALE GENOMIC DNA]</scope>
    <source>
        <strain evidence="6">HQ1</strain>
    </source>
</reference>
<dbReference type="PANTHER" id="PTHR28081">
    <property type="entry name" value="DAMAGE-REGULATED IMPORT FACILITATOR 1-RELATED"/>
    <property type="match status" value="1"/>
</dbReference>
<dbReference type="GO" id="GO:1990846">
    <property type="term" value="F:ribonucleoside-diphosphate reductase inhibitor activity"/>
    <property type="evidence" value="ECO:0007669"/>
    <property type="project" value="TreeGrafter"/>
</dbReference>
<dbReference type="GO" id="GO:0008104">
    <property type="term" value="P:intracellular protein localization"/>
    <property type="evidence" value="ECO:0007669"/>
    <property type="project" value="TreeGrafter"/>
</dbReference>
<comment type="subcellular location">
    <subcellularLocation>
        <location evidence="2">Cytoplasm</location>
    </subcellularLocation>
    <subcellularLocation>
        <location evidence="1">Nucleus</location>
    </subcellularLocation>
</comment>
<accession>A0A507QRS3</accession>
<evidence type="ECO:0000256" key="1">
    <source>
        <dbReference type="ARBA" id="ARBA00004123"/>
    </source>
</evidence>
<protein>
    <submittedName>
        <fullName evidence="6">Uncharacterized protein</fullName>
    </submittedName>
</protein>
<evidence type="ECO:0000313" key="7">
    <source>
        <dbReference type="Proteomes" id="UP000319663"/>
    </source>
</evidence>
<gene>
    <name evidence="6" type="ORF">MPDQ_001417</name>
</gene>
<dbReference type="GO" id="GO:0005737">
    <property type="term" value="C:cytoplasm"/>
    <property type="evidence" value="ECO:0007669"/>
    <property type="project" value="UniProtKB-SubCell"/>
</dbReference>
<evidence type="ECO:0000256" key="5">
    <source>
        <dbReference type="ARBA" id="ARBA00023242"/>
    </source>
</evidence>
<sequence length="281" mass="30746">MSSLSQPATTTSCISKRRRFQPPITSFFSAATTTTSDPGSGSSLSHHHYSAVTSSPLPVVSEKIQSSLLTVGMRVRKSVAEGYKTTASIGKMNEKNAFISSNYGHSRGNNIVSQHAELAPFCGTHHVTVDPYSMTHLSSLADQDRGQFVVIDEGDAFSLPSSSQGSIEADSSFMNGHKPHAHGSHKRSFDSDLDDGADCDYDYNGVLASSSSGVGRTILHPTLHQQKRRFFEFNSQRQPATTRDNVNMDVDFEEPSFLRRREEVDDDYAARFGCEIGMHDA</sequence>
<keyword evidence="5" id="KW-0539">Nucleus</keyword>
<keyword evidence="4" id="KW-0963">Cytoplasm</keyword>
<evidence type="ECO:0000313" key="6">
    <source>
        <dbReference type="EMBL" id="TQB69754.1"/>
    </source>
</evidence>
<dbReference type="OrthoDB" id="4072855at2759"/>
<dbReference type="EMBL" id="VIFY01000138">
    <property type="protein sequence ID" value="TQB69754.1"/>
    <property type="molecule type" value="Genomic_DNA"/>
</dbReference>
<dbReference type="InterPro" id="IPR013900">
    <property type="entry name" value="RNR_inhibitor"/>
</dbReference>